<sequence>MIHSLCRPRQLQHWNIRENIGAPMNIGKNIGAPMNIGKNIGAPMNIGKNIEAPTYQLFSCFKIPIVLELR</sequence>
<gene>
    <name evidence="1" type="ORF">BDN72DRAFT_847847</name>
</gene>
<organism evidence="1 2">
    <name type="scientific">Pluteus cervinus</name>
    <dbReference type="NCBI Taxonomy" id="181527"/>
    <lineage>
        <taxon>Eukaryota</taxon>
        <taxon>Fungi</taxon>
        <taxon>Dikarya</taxon>
        <taxon>Basidiomycota</taxon>
        <taxon>Agaricomycotina</taxon>
        <taxon>Agaricomycetes</taxon>
        <taxon>Agaricomycetidae</taxon>
        <taxon>Agaricales</taxon>
        <taxon>Pluteineae</taxon>
        <taxon>Pluteaceae</taxon>
        <taxon>Pluteus</taxon>
    </lineage>
</organism>
<proteinExistence type="predicted"/>
<name>A0ACD3ACP2_9AGAR</name>
<feature type="non-terminal residue" evidence="1">
    <location>
        <position position="70"/>
    </location>
</feature>
<keyword evidence="2" id="KW-1185">Reference proteome</keyword>
<reference evidence="1 2" key="1">
    <citation type="journal article" date="2019" name="Nat. Ecol. Evol.">
        <title>Megaphylogeny resolves global patterns of mushroom evolution.</title>
        <authorList>
            <person name="Varga T."/>
            <person name="Krizsan K."/>
            <person name="Foldi C."/>
            <person name="Dima B."/>
            <person name="Sanchez-Garcia M."/>
            <person name="Sanchez-Ramirez S."/>
            <person name="Szollosi G.J."/>
            <person name="Szarkandi J.G."/>
            <person name="Papp V."/>
            <person name="Albert L."/>
            <person name="Andreopoulos W."/>
            <person name="Angelini C."/>
            <person name="Antonin V."/>
            <person name="Barry K.W."/>
            <person name="Bougher N.L."/>
            <person name="Buchanan P."/>
            <person name="Buyck B."/>
            <person name="Bense V."/>
            <person name="Catcheside P."/>
            <person name="Chovatia M."/>
            <person name="Cooper J."/>
            <person name="Damon W."/>
            <person name="Desjardin D."/>
            <person name="Finy P."/>
            <person name="Geml J."/>
            <person name="Haridas S."/>
            <person name="Hughes K."/>
            <person name="Justo A."/>
            <person name="Karasinski D."/>
            <person name="Kautmanova I."/>
            <person name="Kiss B."/>
            <person name="Kocsube S."/>
            <person name="Kotiranta H."/>
            <person name="LaButti K.M."/>
            <person name="Lechner B.E."/>
            <person name="Liimatainen K."/>
            <person name="Lipzen A."/>
            <person name="Lukacs Z."/>
            <person name="Mihaltcheva S."/>
            <person name="Morgado L.N."/>
            <person name="Niskanen T."/>
            <person name="Noordeloos M.E."/>
            <person name="Ohm R.A."/>
            <person name="Ortiz-Santana B."/>
            <person name="Ovrebo C."/>
            <person name="Racz N."/>
            <person name="Riley R."/>
            <person name="Savchenko A."/>
            <person name="Shiryaev A."/>
            <person name="Soop K."/>
            <person name="Spirin V."/>
            <person name="Szebenyi C."/>
            <person name="Tomsovsky M."/>
            <person name="Tulloss R.E."/>
            <person name="Uehling J."/>
            <person name="Grigoriev I.V."/>
            <person name="Vagvolgyi C."/>
            <person name="Papp T."/>
            <person name="Martin F.M."/>
            <person name="Miettinen O."/>
            <person name="Hibbett D.S."/>
            <person name="Nagy L.G."/>
        </authorList>
    </citation>
    <scope>NUCLEOTIDE SEQUENCE [LARGE SCALE GENOMIC DNA]</scope>
    <source>
        <strain evidence="1 2">NL-1719</strain>
    </source>
</reference>
<protein>
    <submittedName>
        <fullName evidence="1">Uncharacterized protein</fullName>
    </submittedName>
</protein>
<dbReference type="EMBL" id="ML208535">
    <property type="protein sequence ID" value="TFK63200.1"/>
    <property type="molecule type" value="Genomic_DNA"/>
</dbReference>
<evidence type="ECO:0000313" key="1">
    <source>
        <dbReference type="EMBL" id="TFK63200.1"/>
    </source>
</evidence>
<accession>A0ACD3ACP2</accession>
<evidence type="ECO:0000313" key="2">
    <source>
        <dbReference type="Proteomes" id="UP000308600"/>
    </source>
</evidence>
<dbReference type="Proteomes" id="UP000308600">
    <property type="component" value="Unassembled WGS sequence"/>
</dbReference>